<reference evidence="1 2" key="1">
    <citation type="journal article" date="2012" name="Science">
        <title>The Paleozoic origin of enzymatic lignin decomposition reconstructed from 31 fungal genomes.</title>
        <authorList>
            <person name="Floudas D."/>
            <person name="Binder M."/>
            <person name="Riley R."/>
            <person name="Barry K."/>
            <person name="Blanchette R.A."/>
            <person name="Henrissat B."/>
            <person name="Martinez A.T."/>
            <person name="Otillar R."/>
            <person name="Spatafora J.W."/>
            <person name="Yadav J.S."/>
            <person name="Aerts A."/>
            <person name="Benoit I."/>
            <person name="Boyd A."/>
            <person name="Carlson A."/>
            <person name="Copeland A."/>
            <person name="Coutinho P.M."/>
            <person name="de Vries R.P."/>
            <person name="Ferreira P."/>
            <person name="Findley K."/>
            <person name="Foster B."/>
            <person name="Gaskell J."/>
            <person name="Glotzer D."/>
            <person name="Gorecki P."/>
            <person name="Heitman J."/>
            <person name="Hesse C."/>
            <person name="Hori C."/>
            <person name="Igarashi K."/>
            <person name="Jurgens J.A."/>
            <person name="Kallen N."/>
            <person name="Kersten P."/>
            <person name="Kohler A."/>
            <person name="Kuees U."/>
            <person name="Kumar T.K.A."/>
            <person name="Kuo A."/>
            <person name="LaButti K."/>
            <person name="Larrondo L.F."/>
            <person name="Lindquist E."/>
            <person name="Ling A."/>
            <person name="Lombard V."/>
            <person name="Lucas S."/>
            <person name="Lundell T."/>
            <person name="Martin R."/>
            <person name="McLaughlin D.J."/>
            <person name="Morgenstern I."/>
            <person name="Morin E."/>
            <person name="Murat C."/>
            <person name="Nagy L.G."/>
            <person name="Nolan M."/>
            <person name="Ohm R.A."/>
            <person name="Patyshakuliyeva A."/>
            <person name="Rokas A."/>
            <person name="Ruiz-Duenas F.J."/>
            <person name="Sabat G."/>
            <person name="Salamov A."/>
            <person name="Samejima M."/>
            <person name="Schmutz J."/>
            <person name="Slot J.C."/>
            <person name="St John F."/>
            <person name="Stenlid J."/>
            <person name="Sun H."/>
            <person name="Sun S."/>
            <person name="Syed K."/>
            <person name="Tsang A."/>
            <person name="Wiebenga A."/>
            <person name="Young D."/>
            <person name="Pisabarro A."/>
            <person name="Eastwood D.C."/>
            <person name="Martin F."/>
            <person name="Cullen D."/>
            <person name="Grigoriev I.V."/>
            <person name="Hibbett D.S."/>
        </authorList>
    </citation>
    <scope>NUCLEOTIDE SEQUENCE</scope>
    <source>
        <strain evidence="2">FP-58527</strain>
    </source>
</reference>
<dbReference type="OrthoDB" id="3262412at2759"/>
<accession>S8DNF5</accession>
<evidence type="ECO:0000313" key="2">
    <source>
        <dbReference type="Proteomes" id="UP000015241"/>
    </source>
</evidence>
<dbReference type="AlphaFoldDB" id="S8DNF5"/>
<sequence length="57" mass="6208">MAEPLFMANALRVTRGAAQFTRDIGTTGIEKHPVTNTRERGQALPANVIGYNCHVIV</sequence>
<evidence type="ECO:0000313" key="1">
    <source>
        <dbReference type="EMBL" id="EPS92838.1"/>
    </source>
</evidence>
<organism evidence="1 2">
    <name type="scientific">Fomitopsis schrenkii</name>
    <name type="common">Brown rot fungus</name>
    <dbReference type="NCBI Taxonomy" id="2126942"/>
    <lineage>
        <taxon>Eukaryota</taxon>
        <taxon>Fungi</taxon>
        <taxon>Dikarya</taxon>
        <taxon>Basidiomycota</taxon>
        <taxon>Agaricomycotina</taxon>
        <taxon>Agaricomycetes</taxon>
        <taxon>Polyporales</taxon>
        <taxon>Fomitopsis</taxon>
    </lineage>
</organism>
<name>S8DNF5_FOMSC</name>
<keyword evidence="2" id="KW-1185">Reference proteome</keyword>
<gene>
    <name evidence="1" type="ORF">FOMPIDRAFT_94019</name>
</gene>
<dbReference type="HOGENOM" id="CLU_2996510_0_0_1"/>
<dbReference type="InParanoid" id="S8DNF5"/>
<protein>
    <submittedName>
        <fullName evidence="1">Uncharacterized protein</fullName>
    </submittedName>
</protein>
<proteinExistence type="predicted"/>
<dbReference type="EMBL" id="KE504336">
    <property type="protein sequence ID" value="EPS92838.1"/>
    <property type="molecule type" value="Genomic_DNA"/>
</dbReference>
<dbReference type="Proteomes" id="UP000015241">
    <property type="component" value="Unassembled WGS sequence"/>
</dbReference>